<comment type="caution">
    <text evidence="1">The sequence shown here is derived from an EMBL/GenBank/DDBJ whole genome shotgun (WGS) entry which is preliminary data.</text>
</comment>
<protein>
    <submittedName>
        <fullName evidence="1">Uncharacterized protein</fullName>
    </submittedName>
</protein>
<evidence type="ECO:0000313" key="1">
    <source>
        <dbReference type="EMBL" id="KAI4300838.1"/>
    </source>
</evidence>
<reference evidence="1 2" key="1">
    <citation type="journal article" date="2022" name="DNA Res.">
        <title>Chromosomal-level genome assembly of the orchid tree Bauhinia variegata (Leguminosae; Cercidoideae) supports the allotetraploid origin hypothesis of Bauhinia.</title>
        <authorList>
            <person name="Zhong Y."/>
            <person name="Chen Y."/>
            <person name="Zheng D."/>
            <person name="Pang J."/>
            <person name="Liu Y."/>
            <person name="Luo S."/>
            <person name="Meng S."/>
            <person name="Qian L."/>
            <person name="Wei D."/>
            <person name="Dai S."/>
            <person name="Zhou R."/>
        </authorList>
    </citation>
    <scope>NUCLEOTIDE SEQUENCE [LARGE SCALE GENOMIC DNA]</scope>
    <source>
        <strain evidence="1">BV-YZ2020</strain>
    </source>
</reference>
<keyword evidence="2" id="KW-1185">Reference proteome</keyword>
<sequence length="513" mass="58539">MAGLHSSSRPTSSSRLLLLLTVLPLTLASFAFILQWRGGLNDPVTRWSPDHHEFPGMGSSPPSHQTHSSTSDCVSLLGQRNSPAFPYYRDWKFDYVSDLKPKICITTSTSAGLEQTLPWIFYHKVIGVSTFFLFVEGKAASPNVSRVLETIPGVKVIYRTRELEEKQATSRIWNETWLASFFYKPCNYELFVKQSLNMEMAIVMAREAGMDWIFHLDTDELIHPAGTQEYSLRQLLADVPGNVDMVIFPNYESSVERDDIKEPFSEVSMFKKNYDHLPKDVYFGNYKEATRGNPNYFLTYGNGKSAARIQDHLRPNGAHRWHNYMKTPNEIKLEEAAVLHYTYPKFSDLTSRRDRCGCKPTKDDVKRCFMLEFDRAAFIIASTATEEEMRQWYRERIVWTEKTLNLKLMKKGILTRIYAPMVIVQSLRESGVFSSVIAKAAQTSLSRDNFLKSAESSNSSRISKSETISSRKMVAGRESLATVRRVLEITDDSLPSAVPPLSPPKFDHFDIPK</sequence>
<organism evidence="1 2">
    <name type="scientific">Bauhinia variegata</name>
    <name type="common">Purple orchid tree</name>
    <name type="synonym">Phanera variegata</name>
    <dbReference type="NCBI Taxonomy" id="167791"/>
    <lineage>
        <taxon>Eukaryota</taxon>
        <taxon>Viridiplantae</taxon>
        <taxon>Streptophyta</taxon>
        <taxon>Embryophyta</taxon>
        <taxon>Tracheophyta</taxon>
        <taxon>Spermatophyta</taxon>
        <taxon>Magnoliopsida</taxon>
        <taxon>eudicotyledons</taxon>
        <taxon>Gunneridae</taxon>
        <taxon>Pentapetalae</taxon>
        <taxon>rosids</taxon>
        <taxon>fabids</taxon>
        <taxon>Fabales</taxon>
        <taxon>Fabaceae</taxon>
        <taxon>Cercidoideae</taxon>
        <taxon>Cercideae</taxon>
        <taxon>Bauhiniinae</taxon>
        <taxon>Bauhinia</taxon>
    </lineage>
</organism>
<accession>A0ACB9KUV0</accession>
<dbReference type="EMBL" id="CM039438">
    <property type="protein sequence ID" value="KAI4300838.1"/>
    <property type="molecule type" value="Genomic_DNA"/>
</dbReference>
<evidence type="ECO:0000313" key="2">
    <source>
        <dbReference type="Proteomes" id="UP000828941"/>
    </source>
</evidence>
<proteinExistence type="predicted"/>
<gene>
    <name evidence="1" type="ORF">L6164_034169</name>
</gene>
<dbReference type="Proteomes" id="UP000828941">
    <property type="component" value="Chromosome 13"/>
</dbReference>
<name>A0ACB9KUV0_BAUVA</name>